<dbReference type="AlphaFoldDB" id="A0A9W9URV5"/>
<dbReference type="Pfam" id="PF07716">
    <property type="entry name" value="bZIP_2"/>
    <property type="match status" value="1"/>
</dbReference>
<feature type="region of interest" description="Disordered" evidence="8">
    <location>
        <begin position="1"/>
        <end position="57"/>
    </location>
</feature>
<dbReference type="PROSITE" id="PS50217">
    <property type="entry name" value="BZIP"/>
    <property type="match status" value="1"/>
</dbReference>
<keyword evidence="5" id="KW-0804">Transcription</keyword>
<keyword evidence="6" id="KW-0539">Nucleus</keyword>
<accession>A0A9W9URV5</accession>
<proteinExistence type="inferred from homology"/>
<evidence type="ECO:0000256" key="5">
    <source>
        <dbReference type="ARBA" id="ARBA00023163"/>
    </source>
</evidence>
<dbReference type="GO" id="GO:0003700">
    <property type="term" value="F:DNA-binding transcription factor activity"/>
    <property type="evidence" value="ECO:0007669"/>
    <property type="project" value="InterPro"/>
</dbReference>
<gene>
    <name evidence="10" type="ORF">N7496_012274</name>
</gene>
<evidence type="ECO:0000313" key="10">
    <source>
        <dbReference type="EMBL" id="KAJ5355062.1"/>
    </source>
</evidence>
<evidence type="ECO:0000256" key="3">
    <source>
        <dbReference type="ARBA" id="ARBA00023015"/>
    </source>
</evidence>
<reference evidence="10" key="1">
    <citation type="submission" date="2022-11" db="EMBL/GenBank/DDBJ databases">
        <authorList>
            <person name="Petersen C."/>
        </authorList>
    </citation>
    <scope>NUCLEOTIDE SEQUENCE</scope>
    <source>
        <strain evidence="10">IBT 29864</strain>
    </source>
</reference>
<evidence type="ECO:0000256" key="8">
    <source>
        <dbReference type="SAM" id="MobiDB-lite"/>
    </source>
</evidence>
<feature type="compositionally biased region" description="Polar residues" evidence="8">
    <location>
        <begin position="106"/>
        <end position="125"/>
    </location>
</feature>
<feature type="region of interest" description="Disordered" evidence="8">
    <location>
        <begin position="406"/>
        <end position="442"/>
    </location>
</feature>
<organism evidence="10 11">
    <name type="scientific">Penicillium cataractarum</name>
    <dbReference type="NCBI Taxonomy" id="2100454"/>
    <lineage>
        <taxon>Eukaryota</taxon>
        <taxon>Fungi</taxon>
        <taxon>Dikarya</taxon>
        <taxon>Ascomycota</taxon>
        <taxon>Pezizomycotina</taxon>
        <taxon>Eurotiomycetes</taxon>
        <taxon>Eurotiomycetidae</taxon>
        <taxon>Eurotiales</taxon>
        <taxon>Aspergillaceae</taxon>
        <taxon>Penicillium</taxon>
    </lineage>
</organism>
<feature type="compositionally biased region" description="Low complexity" evidence="8">
    <location>
        <begin position="68"/>
        <end position="82"/>
    </location>
</feature>
<dbReference type="GeneID" id="81444366"/>
<dbReference type="OrthoDB" id="644067at2759"/>
<dbReference type="SMART" id="SM00338">
    <property type="entry name" value="BRLZ"/>
    <property type="match status" value="1"/>
</dbReference>
<keyword evidence="7" id="KW-0175">Coiled coil</keyword>
<comment type="caution">
    <text evidence="10">The sequence shown here is derived from an EMBL/GenBank/DDBJ whole genome shotgun (WGS) entry which is preliminary data.</text>
</comment>
<dbReference type="Gene3D" id="1.20.5.170">
    <property type="match status" value="1"/>
</dbReference>
<comment type="subcellular location">
    <subcellularLocation>
        <location evidence="1">Nucleus</location>
    </subcellularLocation>
</comment>
<evidence type="ECO:0000256" key="2">
    <source>
        <dbReference type="ARBA" id="ARBA00007163"/>
    </source>
</evidence>
<keyword evidence="4" id="KW-0238">DNA-binding</keyword>
<feature type="region of interest" description="Disordered" evidence="8">
    <location>
        <begin position="68"/>
        <end position="87"/>
    </location>
</feature>
<protein>
    <recommendedName>
        <fullName evidence="9">BZIP domain-containing protein</fullName>
    </recommendedName>
</protein>
<feature type="region of interest" description="Disordered" evidence="8">
    <location>
        <begin position="95"/>
        <end position="125"/>
    </location>
</feature>
<dbReference type="RefSeq" id="XP_056549085.1">
    <property type="nucleotide sequence ID" value="XM_056705187.1"/>
</dbReference>
<keyword evidence="11" id="KW-1185">Reference proteome</keyword>
<evidence type="ECO:0000256" key="7">
    <source>
        <dbReference type="SAM" id="Coils"/>
    </source>
</evidence>
<dbReference type="SUPFAM" id="SSF57959">
    <property type="entry name" value="Leucine zipper domain"/>
    <property type="match status" value="1"/>
</dbReference>
<feature type="coiled-coil region" evidence="7">
    <location>
        <begin position="243"/>
        <end position="311"/>
    </location>
</feature>
<feature type="domain" description="BZIP" evidence="9">
    <location>
        <begin position="252"/>
        <end position="308"/>
    </location>
</feature>
<dbReference type="InterPro" id="IPR046347">
    <property type="entry name" value="bZIP_sf"/>
</dbReference>
<dbReference type="PANTHER" id="PTHR47416">
    <property type="entry name" value="BASIC-LEUCINE ZIPPER TRANSCRIPTION FACTOR F-RELATED"/>
    <property type="match status" value="1"/>
</dbReference>
<evidence type="ECO:0000259" key="9">
    <source>
        <dbReference type="PROSITE" id="PS50217"/>
    </source>
</evidence>
<sequence length="644" mass="71180">MARYAQYDFYQQSPSTLDVPPSEEDEMSVLDDKILDSTSPGLSDPRRPSYDTDPAAFSHRNSVWSNYSHASSDQAQSQSRSSHLPHSVLDSTGAQFMTVDGPQPYAQPQPSSWALSRDPSGSCTPTAYDQYPSEAEQTTTSGAFSGGAVGPMGAIPMGAVSYRGAVNFAAPPGTGGVAMSPQSSQGWMPAPMDLADAAAAAKSSSYRNGSPLTLRRDGIRKKNARFEIPAERTLSNIDQLISQSSNEEEVKELKQQKRLLRNRQAALDSRQRKKLHTEKLEEEKKHYTHTITQLEDIVSSLQKREAELMREKSEWIAQHQQITAYLERMHLEKDEIIRAHTLETAELRKKNNILLETVEKLEHGVKPTMADQAQAHAHVQATDFTGFENLSMDTTPWDEFNIANGLPMPDTVPASHGHAHAHAHAQQQSQSQPLQVTERQADKPASDYPFSWNAFYMCLLFGAFIASNANTNLAGRSLPQLSEEYRAESANVLKAVLASSPPDLTHPAALAVSASAPQPSITMDMTHMGPSHARPSTLDELHDTLVLPSEEQERAQVFALNADQYNSLTTFEDDGAPFKPQPSNLQAALAAMRNNAAQHRVHAGEDVYSRSLMWERVPEKVIRDFRRMVQEYGGGPVKEEMMTF</sequence>
<evidence type="ECO:0000256" key="1">
    <source>
        <dbReference type="ARBA" id="ARBA00004123"/>
    </source>
</evidence>
<reference evidence="10" key="2">
    <citation type="journal article" date="2023" name="IMA Fungus">
        <title>Comparative genomic study of the Penicillium genus elucidates a diverse pangenome and 15 lateral gene transfer events.</title>
        <authorList>
            <person name="Petersen C."/>
            <person name="Sorensen T."/>
            <person name="Nielsen M.R."/>
            <person name="Sondergaard T.E."/>
            <person name="Sorensen J.L."/>
            <person name="Fitzpatrick D.A."/>
            <person name="Frisvad J.C."/>
            <person name="Nielsen K.L."/>
        </authorList>
    </citation>
    <scope>NUCLEOTIDE SEQUENCE</scope>
    <source>
        <strain evidence="10">IBT 29864</strain>
    </source>
</reference>
<comment type="similarity">
    <text evidence="2">Belongs to the bZIP family.</text>
</comment>
<evidence type="ECO:0000256" key="4">
    <source>
        <dbReference type="ARBA" id="ARBA00023125"/>
    </source>
</evidence>
<dbReference type="CDD" id="cd14686">
    <property type="entry name" value="bZIP"/>
    <property type="match status" value="1"/>
</dbReference>
<dbReference type="Proteomes" id="UP001147782">
    <property type="component" value="Unassembled WGS sequence"/>
</dbReference>
<evidence type="ECO:0000313" key="11">
    <source>
        <dbReference type="Proteomes" id="UP001147782"/>
    </source>
</evidence>
<dbReference type="PANTHER" id="PTHR47416:SF8">
    <property type="entry name" value="BASIC-LEUCINE ZIPPER TRANSCRIPTION FACTOR E-RELATED"/>
    <property type="match status" value="1"/>
</dbReference>
<dbReference type="GO" id="GO:0005634">
    <property type="term" value="C:nucleus"/>
    <property type="evidence" value="ECO:0007669"/>
    <property type="project" value="UniProtKB-SubCell"/>
</dbReference>
<evidence type="ECO:0000256" key="6">
    <source>
        <dbReference type="ARBA" id="ARBA00023242"/>
    </source>
</evidence>
<dbReference type="EMBL" id="JAPZBS010000010">
    <property type="protein sequence ID" value="KAJ5355062.1"/>
    <property type="molecule type" value="Genomic_DNA"/>
</dbReference>
<name>A0A9W9URV5_9EURO</name>
<dbReference type="GO" id="GO:0003677">
    <property type="term" value="F:DNA binding"/>
    <property type="evidence" value="ECO:0007669"/>
    <property type="project" value="UniProtKB-KW"/>
</dbReference>
<dbReference type="InterPro" id="IPR004827">
    <property type="entry name" value="bZIP"/>
</dbReference>
<keyword evidence="3" id="KW-0805">Transcription regulation</keyword>